<comment type="subcellular location">
    <subcellularLocation>
        <location evidence="1">Membrane</location>
        <topology evidence="1">Multi-pass membrane protein</topology>
    </subcellularLocation>
</comment>
<name>G8LV48_ACECE</name>
<keyword evidence="4 5" id="KW-0472">Membrane</keyword>
<dbReference type="OrthoDB" id="5523261at2"/>
<keyword evidence="3 5" id="KW-1133">Transmembrane helix</keyword>
<evidence type="ECO:0000256" key="2">
    <source>
        <dbReference type="ARBA" id="ARBA00022692"/>
    </source>
</evidence>
<keyword evidence="2 5" id="KW-0812">Transmembrane</keyword>
<dbReference type="Pfam" id="PF06541">
    <property type="entry name" value="ABC_trans_CmpB"/>
    <property type="match status" value="1"/>
</dbReference>
<organism evidence="6 7">
    <name type="scientific">Acetivibrio clariflavus (strain DSM 19732 / NBRC 101661 / EBR45)</name>
    <name type="common">Clostridium clariflavum</name>
    <dbReference type="NCBI Taxonomy" id="720554"/>
    <lineage>
        <taxon>Bacteria</taxon>
        <taxon>Bacillati</taxon>
        <taxon>Bacillota</taxon>
        <taxon>Clostridia</taxon>
        <taxon>Eubacteriales</taxon>
        <taxon>Oscillospiraceae</taxon>
        <taxon>Acetivibrio</taxon>
    </lineage>
</organism>
<dbReference type="InterPro" id="IPR010540">
    <property type="entry name" value="CmpB_TMEM229"/>
</dbReference>
<feature type="transmembrane region" description="Helical" evidence="5">
    <location>
        <begin position="38"/>
        <end position="54"/>
    </location>
</feature>
<reference evidence="7" key="1">
    <citation type="submission" date="2011-12" db="EMBL/GenBank/DDBJ databases">
        <title>Complete sequence of Clostridium clariflavum DSM 19732.</title>
        <authorList>
            <consortium name="US DOE Joint Genome Institute"/>
            <person name="Lucas S."/>
            <person name="Han J."/>
            <person name="Lapidus A."/>
            <person name="Cheng J.-F."/>
            <person name="Goodwin L."/>
            <person name="Pitluck S."/>
            <person name="Peters L."/>
            <person name="Teshima H."/>
            <person name="Detter J.C."/>
            <person name="Han C."/>
            <person name="Tapia R."/>
            <person name="Land M."/>
            <person name="Hauser L."/>
            <person name="Kyrpides N."/>
            <person name="Ivanova N."/>
            <person name="Pagani I."/>
            <person name="Kitzmiller T."/>
            <person name="Lynd L."/>
            <person name="Izquierdo J."/>
            <person name="Woyke T."/>
        </authorList>
    </citation>
    <scope>NUCLEOTIDE SEQUENCE [LARGE SCALE GENOMIC DNA]</scope>
    <source>
        <strain evidence="7">DSM 19732 / NBRC 101661 / EBR45</strain>
    </source>
</reference>
<reference evidence="6 7" key="2">
    <citation type="journal article" date="2012" name="Stand. Genomic Sci.">
        <title>Complete Genome Sequence of Clostridium clariflavum DSM 19732.</title>
        <authorList>
            <person name="Izquierdo J.A."/>
            <person name="Goodwin L."/>
            <person name="Davenport K.W."/>
            <person name="Teshima H."/>
            <person name="Bruce D."/>
            <person name="Detter C."/>
            <person name="Tapia R."/>
            <person name="Han S."/>
            <person name="Land M."/>
            <person name="Hauser L."/>
            <person name="Jeffries C.D."/>
            <person name="Han J."/>
            <person name="Pitluck S."/>
            <person name="Nolan M."/>
            <person name="Chen A."/>
            <person name="Huntemann M."/>
            <person name="Mavromatis K."/>
            <person name="Mikhailova N."/>
            <person name="Liolios K."/>
            <person name="Woyke T."/>
            <person name="Lynd L.R."/>
        </authorList>
    </citation>
    <scope>NUCLEOTIDE SEQUENCE [LARGE SCALE GENOMIC DNA]</scope>
    <source>
        <strain evidence="7">DSM 19732 / NBRC 101661 / EBR45</strain>
    </source>
</reference>
<dbReference type="AlphaFoldDB" id="G8LV48"/>
<evidence type="ECO:0000313" key="7">
    <source>
        <dbReference type="Proteomes" id="UP000005435"/>
    </source>
</evidence>
<dbReference type="eggNOG" id="COG4905">
    <property type="taxonomic scope" value="Bacteria"/>
</dbReference>
<evidence type="ECO:0000256" key="3">
    <source>
        <dbReference type="ARBA" id="ARBA00022989"/>
    </source>
</evidence>
<keyword evidence="7" id="KW-1185">Reference proteome</keyword>
<dbReference type="HOGENOM" id="CLU_102218_1_0_9"/>
<dbReference type="RefSeq" id="WP_014256168.1">
    <property type="nucleotide sequence ID" value="NC_016627.1"/>
</dbReference>
<accession>G8LV48</accession>
<dbReference type="STRING" id="720554.Clocl_3098"/>
<dbReference type="EMBL" id="CP003065">
    <property type="protein sequence ID" value="AEV69625.1"/>
    <property type="molecule type" value="Genomic_DNA"/>
</dbReference>
<dbReference type="GO" id="GO:0016020">
    <property type="term" value="C:membrane"/>
    <property type="evidence" value="ECO:0007669"/>
    <property type="project" value="UniProtKB-SubCell"/>
</dbReference>
<dbReference type="PANTHER" id="PTHR31746">
    <property type="entry name" value="TRANSMEMBRANE PROTEIN 229 FAMILY MEMBER"/>
    <property type="match status" value="1"/>
</dbReference>
<evidence type="ECO:0000313" key="6">
    <source>
        <dbReference type="EMBL" id="AEV69625.1"/>
    </source>
</evidence>
<evidence type="ECO:0008006" key="8">
    <source>
        <dbReference type="Google" id="ProtNLM"/>
    </source>
</evidence>
<gene>
    <name evidence="6" type="ordered locus">Clocl_3098</name>
</gene>
<feature type="transmembrane region" description="Helical" evidence="5">
    <location>
        <begin position="5"/>
        <end position="26"/>
    </location>
</feature>
<dbReference type="KEGG" id="ccl:Clocl_3098"/>
<protein>
    <recommendedName>
        <fullName evidence="8">ABC-transporter type IV</fullName>
    </recommendedName>
</protein>
<proteinExistence type="predicted"/>
<sequence precursor="true">MVKRFVIYGFVGWIIEIFWTGMHSLITGDLTLQGYTNLWMFFIYGCAVFLEPIHDILSNWRWMIRGLLWVVIIWGIEYTSGLILYNLLGVYPWYYTGPFAIDNLVRIDYAPAWFVAGLLFERLHNALDAMEIT</sequence>
<evidence type="ECO:0000256" key="4">
    <source>
        <dbReference type="ARBA" id="ARBA00023136"/>
    </source>
</evidence>
<evidence type="ECO:0000256" key="5">
    <source>
        <dbReference type="SAM" id="Phobius"/>
    </source>
</evidence>
<dbReference type="PANTHER" id="PTHR31746:SF2">
    <property type="entry name" value="TRANSMEMBRANE PROTEIN 229A"/>
    <property type="match status" value="1"/>
</dbReference>
<feature type="transmembrane region" description="Helical" evidence="5">
    <location>
        <begin position="66"/>
        <end position="88"/>
    </location>
</feature>
<evidence type="ECO:0000256" key="1">
    <source>
        <dbReference type="ARBA" id="ARBA00004141"/>
    </source>
</evidence>
<dbReference type="Proteomes" id="UP000005435">
    <property type="component" value="Chromosome"/>
</dbReference>